<evidence type="ECO:0000256" key="1">
    <source>
        <dbReference type="SAM" id="MobiDB-lite"/>
    </source>
</evidence>
<accession>A0A4Z0A7X2</accession>
<comment type="caution">
    <text evidence="2">The sequence shown here is derived from an EMBL/GenBank/DDBJ whole genome shotgun (WGS) entry which is preliminary data.</text>
</comment>
<dbReference type="AlphaFoldDB" id="A0A4Z0A7X2"/>
<feature type="compositionally biased region" description="Low complexity" evidence="1">
    <location>
        <begin position="90"/>
        <end position="126"/>
    </location>
</feature>
<gene>
    <name evidence="2" type="ORF">EWM64_g1586</name>
</gene>
<dbReference type="EMBL" id="SFCI01000110">
    <property type="protein sequence ID" value="TFY82427.1"/>
    <property type="molecule type" value="Genomic_DNA"/>
</dbReference>
<dbReference type="Proteomes" id="UP000298061">
    <property type="component" value="Unassembled WGS sequence"/>
</dbReference>
<dbReference type="OrthoDB" id="2980827at2759"/>
<reference evidence="2 3" key="1">
    <citation type="submission" date="2019-02" db="EMBL/GenBank/DDBJ databases">
        <title>Genome sequencing of the rare red list fungi Hericium alpestre (H. flagellum).</title>
        <authorList>
            <person name="Buettner E."/>
            <person name="Kellner H."/>
        </authorList>
    </citation>
    <scope>NUCLEOTIDE SEQUENCE [LARGE SCALE GENOMIC DNA]</scope>
    <source>
        <strain evidence="2 3">DSM 108284</strain>
    </source>
</reference>
<feature type="compositionally biased region" description="Basic and acidic residues" evidence="1">
    <location>
        <begin position="54"/>
        <end position="66"/>
    </location>
</feature>
<keyword evidence="3" id="KW-1185">Reference proteome</keyword>
<evidence type="ECO:0000313" key="3">
    <source>
        <dbReference type="Proteomes" id="UP000298061"/>
    </source>
</evidence>
<feature type="region of interest" description="Disordered" evidence="1">
    <location>
        <begin position="200"/>
        <end position="225"/>
    </location>
</feature>
<feature type="compositionally biased region" description="Pro residues" evidence="1">
    <location>
        <begin position="74"/>
        <end position="89"/>
    </location>
</feature>
<sequence>MLAHAKPVCAPMLDDVQQAMPLLTPNTPVPVHHREDSSSFSSFSFMTQSRPPSYHREDTLTLHKAESQQSLRPRPLPLPPLPQYSPSPSPSMRSSFSSDSTTSSSSATTTHSFNSSSSISMSSRPLPTVPMKPPPRSYSLNKLSPLPPAPSVPPPLSPAALSPISPCGPPPPPPAEVRRKNLNKLRRHLGEAIPSMLVPLPAASSRKSSDDERGHTGLSEEQDGYRDVYPQALAFAAASAAAQQMRQGAVAALAVPEEERRAMHRHLSMKWIREQKGKRWTEDNYGVVAHALRNLR</sequence>
<feature type="region of interest" description="Disordered" evidence="1">
    <location>
        <begin position="24"/>
        <end position="178"/>
    </location>
</feature>
<feature type="compositionally biased region" description="Pro residues" evidence="1">
    <location>
        <begin position="127"/>
        <end position="136"/>
    </location>
</feature>
<proteinExistence type="predicted"/>
<name>A0A4Z0A7X2_9AGAM</name>
<protein>
    <submittedName>
        <fullName evidence="2">Uncharacterized protein</fullName>
    </submittedName>
</protein>
<evidence type="ECO:0000313" key="2">
    <source>
        <dbReference type="EMBL" id="TFY82427.1"/>
    </source>
</evidence>
<feature type="compositionally biased region" description="Pro residues" evidence="1">
    <location>
        <begin position="145"/>
        <end position="157"/>
    </location>
</feature>
<organism evidence="2 3">
    <name type="scientific">Hericium alpestre</name>
    <dbReference type="NCBI Taxonomy" id="135208"/>
    <lineage>
        <taxon>Eukaryota</taxon>
        <taxon>Fungi</taxon>
        <taxon>Dikarya</taxon>
        <taxon>Basidiomycota</taxon>
        <taxon>Agaricomycotina</taxon>
        <taxon>Agaricomycetes</taxon>
        <taxon>Russulales</taxon>
        <taxon>Hericiaceae</taxon>
        <taxon>Hericium</taxon>
    </lineage>
</organism>
<feature type="compositionally biased region" description="Pro residues" evidence="1">
    <location>
        <begin position="166"/>
        <end position="175"/>
    </location>
</feature>